<proteinExistence type="predicted"/>
<keyword evidence="2" id="KW-1185">Reference proteome</keyword>
<protein>
    <submittedName>
        <fullName evidence="3">Uncharacterized protein</fullName>
    </submittedName>
</protein>
<dbReference type="Proteomes" id="UP000887565">
    <property type="component" value="Unplaced"/>
</dbReference>
<reference evidence="3" key="1">
    <citation type="submission" date="2022-11" db="UniProtKB">
        <authorList>
            <consortium name="WormBaseParasite"/>
        </authorList>
    </citation>
    <scope>IDENTIFICATION</scope>
</reference>
<keyword evidence="1" id="KW-1133">Transmembrane helix</keyword>
<feature type="transmembrane region" description="Helical" evidence="1">
    <location>
        <begin position="16"/>
        <end position="41"/>
    </location>
</feature>
<evidence type="ECO:0000313" key="3">
    <source>
        <dbReference type="WBParaSite" id="nRc.2.0.1.t23812-RA"/>
    </source>
</evidence>
<accession>A0A915JCC5</accession>
<keyword evidence="1" id="KW-0472">Membrane</keyword>
<sequence>MAAALASIGGRPVVSLMIAAVTLLLVVSMVVVAVGIARIIVAIKADRKGVVVSTVIGAMAAARG</sequence>
<evidence type="ECO:0000256" key="1">
    <source>
        <dbReference type="SAM" id="Phobius"/>
    </source>
</evidence>
<name>A0A915JCC5_ROMCU</name>
<dbReference type="WBParaSite" id="nRc.2.0.1.t23812-RA">
    <property type="protein sequence ID" value="nRc.2.0.1.t23812-RA"/>
    <property type="gene ID" value="nRc.2.0.1.g23812"/>
</dbReference>
<evidence type="ECO:0000313" key="2">
    <source>
        <dbReference type="Proteomes" id="UP000887565"/>
    </source>
</evidence>
<organism evidence="2 3">
    <name type="scientific">Romanomermis culicivorax</name>
    <name type="common">Nematode worm</name>
    <dbReference type="NCBI Taxonomy" id="13658"/>
    <lineage>
        <taxon>Eukaryota</taxon>
        <taxon>Metazoa</taxon>
        <taxon>Ecdysozoa</taxon>
        <taxon>Nematoda</taxon>
        <taxon>Enoplea</taxon>
        <taxon>Dorylaimia</taxon>
        <taxon>Mermithida</taxon>
        <taxon>Mermithoidea</taxon>
        <taxon>Mermithidae</taxon>
        <taxon>Romanomermis</taxon>
    </lineage>
</organism>
<dbReference type="AlphaFoldDB" id="A0A915JCC5"/>
<keyword evidence="1" id="KW-0812">Transmembrane</keyword>